<dbReference type="InterPro" id="IPR055178">
    <property type="entry name" value="RsdA/BaiN/AoA(So)-like_dom"/>
</dbReference>
<organism evidence="6 7">
    <name type="scientific">Candidatus Fimimonas gallinarum</name>
    <dbReference type="NCBI Taxonomy" id="2840821"/>
    <lineage>
        <taxon>Bacteria</taxon>
        <taxon>Pseudomonadati</taxon>
        <taxon>Myxococcota</taxon>
        <taxon>Myxococcia</taxon>
        <taxon>Myxococcales</taxon>
        <taxon>Cystobacterineae</taxon>
        <taxon>Myxococcaceae</taxon>
        <taxon>Myxococcaceae incertae sedis</taxon>
        <taxon>Candidatus Fimimonas</taxon>
    </lineage>
</organism>
<dbReference type="NCBIfam" id="TIGR00275">
    <property type="entry name" value="aminoacetone oxidase family FAD-binding enzyme"/>
    <property type="match status" value="1"/>
</dbReference>
<keyword evidence="3" id="KW-0274">FAD</keyword>
<feature type="domain" description="RsdA/BaiN/AoA(So)-like insert" evidence="5">
    <location>
        <begin position="189"/>
        <end position="345"/>
    </location>
</feature>
<evidence type="ECO:0000256" key="2">
    <source>
        <dbReference type="ARBA" id="ARBA00022630"/>
    </source>
</evidence>
<gene>
    <name evidence="6" type="ORF">IAC95_00945</name>
</gene>
<dbReference type="SUPFAM" id="SSF160996">
    <property type="entry name" value="HI0933 insert domain-like"/>
    <property type="match status" value="1"/>
</dbReference>
<dbReference type="PANTHER" id="PTHR42887:SF2">
    <property type="entry name" value="OS12G0638800 PROTEIN"/>
    <property type="match status" value="1"/>
</dbReference>
<dbReference type="AlphaFoldDB" id="A0A9D1E387"/>
<sequence>MKIAVVGGGVSGMMAAISASKQNASVTLFEKNEKLGKKMYITGKGRCNLTNNCLPDEFLSNVVSNAKFLQGAIHRFSPQSTLDFCAENGLQLKTERGNRVFPASDKSSDVIRTFALAVKNSATEVRLNTEVNDISPAEGGFWVSTAVDREFFRKVVVACGGFSYRSTGSDGFGYRVAEKFSHKIVPLKPALCKILCTGTQSLEGLSLKNVTVSFVGEKCVEEFGEMLFTKDGVSGPAVLSLSSRINRLNGKNAKISVDLKPALDEEKLDARLLRDFGERMNKNFINSLDALLPQRLVEVVATQSGIPFDRKVNSITAAQRKNLVHTLKNLTFPFVGLDDVNFAIVTAGGVDVRQINPSTMESKLHKGLYFVGEELDVDAFTGGFNIQIALSTGFVAGTSAAKEKV</sequence>
<dbReference type="InterPro" id="IPR023166">
    <property type="entry name" value="BaiN-like_dom_sf"/>
</dbReference>
<feature type="domain" description="RsdA/BaiN/AoA(So)-like Rossmann fold-like" evidence="4">
    <location>
        <begin position="2"/>
        <end position="398"/>
    </location>
</feature>
<dbReference type="Proteomes" id="UP000824200">
    <property type="component" value="Unassembled WGS sequence"/>
</dbReference>
<dbReference type="Gene3D" id="3.50.50.60">
    <property type="entry name" value="FAD/NAD(P)-binding domain"/>
    <property type="match status" value="1"/>
</dbReference>
<comment type="caution">
    <text evidence="6">The sequence shown here is derived from an EMBL/GenBank/DDBJ whole genome shotgun (WGS) entry which is preliminary data.</text>
</comment>
<keyword evidence="2" id="KW-0285">Flavoprotein</keyword>
<evidence type="ECO:0000256" key="3">
    <source>
        <dbReference type="ARBA" id="ARBA00022827"/>
    </source>
</evidence>
<evidence type="ECO:0000259" key="4">
    <source>
        <dbReference type="Pfam" id="PF03486"/>
    </source>
</evidence>
<evidence type="ECO:0000313" key="7">
    <source>
        <dbReference type="Proteomes" id="UP000824200"/>
    </source>
</evidence>
<evidence type="ECO:0000256" key="1">
    <source>
        <dbReference type="ARBA" id="ARBA00001974"/>
    </source>
</evidence>
<dbReference type="SUPFAM" id="SSF51905">
    <property type="entry name" value="FAD/NAD(P)-binding domain"/>
    <property type="match status" value="1"/>
</dbReference>
<dbReference type="InterPro" id="IPR057661">
    <property type="entry name" value="RsdA/BaiN/AoA(So)_Rossmann"/>
</dbReference>
<proteinExistence type="predicted"/>
<evidence type="ECO:0000313" key="6">
    <source>
        <dbReference type="EMBL" id="HIR65446.1"/>
    </source>
</evidence>
<evidence type="ECO:0000259" key="5">
    <source>
        <dbReference type="Pfam" id="PF22780"/>
    </source>
</evidence>
<dbReference type="InterPro" id="IPR036188">
    <property type="entry name" value="FAD/NAD-bd_sf"/>
</dbReference>
<dbReference type="PANTHER" id="PTHR42887">
    <property type="entry name" value="OS12G0638800 PROTEIN"/>
    <property type="match status" value="1"/>
</dbReference>
<dbReference type="EMBL" id="DVHL01000010">
    <property type="protein sequence ID" value="HIR65446.1"/>
    <property type="molecule type" value="Genomic_DNA"/>
</dbReference>
<comment type="cofactor">
    <cofactor evidence="1">
        <name>FAD</name>
        <dbReference type="ChEBI" id="CHEBI:57692"/>
    </cofactor>
</comment>
<dbReference type="Pfam" id="PF03486">
    <property type="entry name" value="HI0933_like"/>
    <property type="match status" value="1"/>
</dbReference>
<dbReference type="Pfam" id="PF22780">
    <property type="entry name" value="HI0933_like_1st"/>
    <property type="match status" value="1"/>
</dbReference>
<dbReference type="InterPro" id="IPR004792">
    <property type="entry name" value="BaiN-like"/>
</dbReference>
<accession>A0A9D1E387</accession>
<dbReference type="Gene3D" id="2.40.30.10">
    <property type="entry name" value="Translation factors"/>
    <property type="match status" value="1"/>
</dbReference>
<reference evidence="6" key="2">
    <citation type="journal article" date="2021" name="PeerJ">
        <title>Extensive microbial diversity within the chicken gut microbiome revealed by metagenomics and culture.</title>
        <authorList>
            <person name="Gilroy R."/>
            <person name="Ravi A."/>
            <person name="Getino M."/>
            <person name="Pursley I."/>
            <person name="Horton D.L."/>
            <person name="Alikhan N.F."/>
            <person name="Baker D."/>
            <person name="Gharbi K."/>
            <person name="Hall N."/>
            <person name="Watson M."/>
            <person name="Adriaenssens E.M."/>
            <person name="Foster-Nyarko E."/>
            <person name="Jarju S."/>
            <person name="Secka A."/>
            <person name="Antonio M."/>
            <person name="Oren A."/>
            <person name="Chaudhuri R.R."/>
            <person name="La Ragione R."/>
            <person name="Hildebrand F."/>
            <person name="Pallen M.J."/>
        </authorList>
    </citation>
    <scope>NUCLEOTIDE SEQUENCE</scope>
    <source>
        <strain evidence="6">CHK121-14286</strain>
    </source>
</reference>
<reference evidence="6" key="1">
    <citation type="submission" date="2020-10" db="EMBL/GenBank/DDBJ databases">
        <authorList>
            <person name="Gilroy R."/>
        </authorList>
    </citation>
    <scope>NUCLEOTIDE SEQUENCE</scope>
    <source>
        <strain evidence="6">CHK121-14286</strain>
    </source>
</reference>
<protein>
    <submittedName>
        <fullName evidence="6">NAD(P)/FAD-dependent oxidoreductase</fullName>
    </submittedName>
</protein>
<name>A0A9D1E387_9BACT</name>
<dbReference type="Gene3D" id="1.10.8.260">
    <property type="entry name" value="HI0933 insert domain-like"/>
    <property type="match status" value="1"/>
</dbReference>